<dbReference type="Pfam" id="PF10451">
    <property type="entry name" value="Stn1"/>
    <property type="match status" value="1"/>
</dbReference>
<organism evidence="6 7">
    <name type="scientific">Claviceps pusilla</name>
    <dbReference type="NCBI Taxonomy" id="123648"/>
    <lineage>
        <taxon>Eukaryota</taxon>
        <taxon>Fungi</taxon>
        <taxon>Dikarya</taxon>
        <taxon>Ascomycota</taxon>
        <taxon>Pezizomycotina</taxon>
        <taxon>Sordariomycetes</taxon>
        <taxon>Hypocreomycetidae</taxon>
        <taxon>Hypocreales</taxon>
        <taxon>Clavicipitaceae</taxon>
        <taxon>Claviceps</taxon>
    </lineage>
</organism>
<reference evidence="6" key="1">
    <citation type="journal article" date="2020" name="bioRxiv">
        <title>Whole genome comparisons of ergot fungi reveals the divergence and evolution of species within the genus Claviceps are the result of varying mechanisms driving genome evolution and host range expansion.</title>
        <authorList>
            <person name="Wyka S.A."/>
            <person name="Mondo S.J."/>
            <person name="Liu M."/>
            <person name="Dettman J."/>
            <person name="Nalam V."/>
            <person name="Broders K.D."/>
        </authorList>
    </citation>
    <scope>NUCLEOTIDE SEQUENCE</scope>
    <source>
        <strain evidence="6">CCC 602</strain>
    </source>
</reference>
<evidence type="ECO:0000259" key="5">
    <source>
        <dbReference type="Pfam" id="PF10451"/>
    </source>
</evidence>
<evidence type="ECO:0000256" key="3">
    <source>
        <dbReference type="ARBA" id="ARBA00022895"/>
    </source>
</evidence>
<dbReference type="InterPro" id="IPR018856">
    <property type="entry name" value="Stn1_N"/>
</dbReference>
<evidence type="ECO:0000256" key="1">
    <source>
        <dbReference type="ARBA" id="ARBA00004574"/>
    </source>
</evidence>
<protein>
    <recommendedName>
        <fullName evidence="5">CST complex subunit Stn1 N-terminal domain-containing protein</fullName>
    </recommendedName>
</protein>
<dbReference type="InterPro" id="IPR012340">
    <property type="entry name" value="NA-bd_OB-fold"/>
</dbReference>
<proteinExistence type="predicted"/>
<comment type="subcellular location">
    <subcellularLocation>
        <location evidence="1">Chromosome</location>
        <location evidence="1">Telomere</location>
    </subcellularLocation>
</comment>
<gene>
    <name evidence="6" type="ORF">E4U43_001362</name>
</gene>
<evidence type="ECO:0000313" key="6">
    <source>
        <dbReference type="EMBL" id="KAG6001272.1"/>
    </source>
</evidence>
<evidence type="ECO:0000256" key="4">
    <source>
        <dbReference type="SAM" id="MobiDB-lite"/>
    </source>
</evidence>
<keyword evidence="2" id="KW-0158">Chromosome</keyword>
<dbReference type="Proteomes" id="UP000748025">
    <property type="component" value="Unassembled WGS sequence"/>
</dbReference>
<accession>A0A9P7N9X8</accession>
<evidence type="ECO:0000256" key="2">
    <source>
        <dbReference type="ARBA" id="ARBA00022454"/>
    </source>
</evidence>
<dbReference type="AlphaFoldDB" id="A0A9P7N9X8"/>
<dbReference type="EMBL" id="SRPW01001447">
    <property type="protein sequence ID" value="KAG6001272.1"/>
    <property type="molecule type" value="Genomic_DNA"/>
</dbReference>
<keyword evidence="7" id="KW-1185">Reference proteome</keyword>
<feature type="region of interest" description="Disordered" evidence="4">
    <location>
        <begin position="240"/>
        <end position="265"/>
    </location>
</feature>
<dbReference type="SUPFAM" id="SSF50249">
    <property type="entry name" value="Nucleic acid-binding proteins"/>
    <property type="match status" value="1"/>
</dbReference>
<sequence length="282" mass="31488">MTDACKTELYPRYCFHLSTTVNTWCFLPARRIHALQQHAGFEGENFFFYKNLPIKWARIVGSVVAVEEFSGRRVFTLDDSSGRCIEAWVMFPSQAPARPNSAGFQQASKGASSAVAGAKDGMLCDAVSLSAYDEIDIGHVLDVKGSLCIFKGEMQIKIEKFASVKSTAQEMLLWQKRSQFQRDVLDRPWVLEPRVIRRCRKEAESSALSLRRRKMRHQAGAGITAGKRGLTRPLIAQVSESVQAREKDKKPKPKPKPADVASQLKQLIREGSVKGRYGALGL</sequence>
<keyword evidence="3" id="KW-0779">Telomere</keyword>
<evidence type="ECO:0000313" key="7">
    <source>
        <dbReference type="Proteomes" id="UP000748025"/>
    </source>
</evidence>
<feature type="domain" description="CST complex subunit Stn1 N-terminal" evidence="5">
    <location>
        <begin position="33"/>
        <end position="85"/>
    </location>
</feature>
<dbReference type="Gene3D" id="2.40.50.140">
    <property type="entry name" value="Nucleic acid-binding proteins"/>
    <property type="match status" value="1"/>
</dbReference>
<dbReference type="OrthoDB" id="77828at2759"/>
<dbReference type="GO" id="GO:0000781">
    <property type="term" value="C:chromosome, telomeric region"/>
    <property type="evidence" value="ECO:0007669"/>
    <property type="project" value="UniProtKB-SubCell"/>
</dbReference>
<comment type="caution">
    <text evidence="6">The sequence shown here is derived from an EMBL/GenBank/DDBJ whole genome shotgun (WGS) entry which is preliminary data.</text>
</comment>
<name>A0A9P7N9X8_9HYPO</name>